<comment type="caution">
    <text evidence="3">The sequence shown here is derived from an EMBL/GenBank/DDBJ whole genome shotgun (WGS) entry which is preliminary data.</text>
</comment>
<feature type="compositionally biased region" description="Basic and acidic residues" evidence="2">
    <location>
        <begin position="166"/>
        <end position="182"/>
    </location>
</feature>
<proteinExistence type="predicted"/>
<protein>
    <recommendedName>
        <fullName evidence="5">Zinc ribbon domain-containing protein</fullName>
    </recommendedName>
</protein>
<feature type="coiled-coil region" evidence="1">
    <location>
        <begin position="58"/>
        <end position="92"/>
    </location>
</feature>
<evidence type="ECO:0000313" key="4">
    <source>
        <dbReference type="Proteomes" id="UP000077355"/>
    </source>
</evidence>
<accession>A0A168NED7</accession>
<keyword evidence="1" id="KW-0175">Coiled coil</keyword>
<dbReference type="EMBL" id="LVJI01000016">
    <property type="protein sequence ID" value="OAB45707.1"/>
    <property type="molecule type" value="Genomic_DNA"/>
</dbReference>
<evidence type="ECO:0008006" key="5">
    <source>
        <dbReference type="Google" id="ProtNLM"/>
    </source>
</evidence>
<evidence type="ECO:0000256" key="2">
    <source>
        <dbReference type="SAM" id="MobiDB-lite"/>
    </source>
</evidence>
<reference evidence="3 4" key="1">
    <citation type="submission" date="2016-03" db="EMBL/GenBank/DDBJ databases">
        <title>Draft genome sequence of Paenibacillus antarcticus CECT 5836.</title>
        <authorList>
            <person name="Shin S.-K."/>
            <person name="Yi H."/>
        </authorList>
    </citation>
    <scope>NUCLEOTIDE SEQUENCE [LARGE SCALE GENOMIC DNA]</scope>
    <source>
        <strain evidence="3 4">CECT 5836</strain>
    </source>
</reference>
<dbReference type="RefSeq" id="WP_068649968.1">
    <property type="nucleotide sequence ID" value="NZ_CP043611.1"/>
</dbReference>
<keyword evidence="4" id="KW-1185">Reference proteome</keyword>
<dbReference type="OrthoDB" id="2066200at2"/>
<evidence type="ECO:0000313" key="3">
    <source>
        <dbReference type="EMBL" id="OAB45707.1"/>
    </source>
</evidence>
<evidence type="ECO:0000256" key="1">
    <source>
        <dbReference type="SAM" id="Coils"/>
    </source>
</evidence>
<dbReference type="AlphaFoldDB" id="A0A168NED7"/>
<feature type="region of interest" description="Disordered" evidence="2">
    <location>
        <begin position="146"/>
        <end position="182"/>
    </location>
</feature>
<dbReference type="Proteomes" id="UP000077355">
    <property type="component" value="Unassembled WGS sequence"/>
</dbReference>
<sequence>MDIMKRIKNSANRATGKAQSIVEVNKIKGQIIEIEDKMDVHFLSMGKVFYEGYQAEDMRVAETEMVKLSRACDNLREEIDGLRERIAELKNERLCQCGHVVALDVNFCPHCGTKLSENESKHRKGNSTYTEKKSILPEDLEILDPGYPDPVEQEEHVESVDNEPPDIEKERRQAEELERERERQLELDRRIRHWNNDKNDEMAVEDEVVATEGTFNCQICAVDLQLGSKWCPRCGAEQI</sequence>
<name>A0A168NED7_9BACL</name>
<organism evidence="3 4">
    <name type="scientific">Paenibacillus antarcticus</name>
    <dbReference type="NCBI Taxonomy" id="253703"/>
    <lineage>
        <taxon>Bacteria</taxon>
        <taxon>Bacillati</taxon>
        <taxon>Bacillota</taxon>
        <taxon>Bacilli</taxon>
        <taxon>Bacillales</taxon>
        <taxon>Paenibacillaceae</taxon>
        <taxon>Paenibacillus</taxon>
    </lineage>
</organism>
<gene>
    <name evidence="3" type="ORF">PBAT_12420</name>
</gene>